<evidence type="ECO:0000313" key="10">
    <source>
        <dbReference type="Proteomes" id="UP001276659"/>
    </source>
</evidence>
<dbReference type="Gene3D" id="1.10.10.10">
    <property type="entry name" value="Winged helix-like DNA-binding domain superfamily/Winged helix DNA-binding domain"/>
    <property type="match status" value="1"/>
</dbReference>
<dbReference type="SUPFAM" id="SSF46785">
    <property type="entry name" value="Winged helix' DNA-binding domain"/>
    <property type="match status" value="1"/>
</dbReference>
<sequence>MSPMLDNSDSVVSDYGQSFKHDTNDQTPITTEPLFPWNDFQQSAAFGKEPFTPSETNYSTPQLATFSRAPEAQAPSGHDAWSYGARQESMFPHPSLTFQQHEAFRFNHGLPGSVSAHSSIRRPILPLPMRQRPLWTDSTVADTMNEMLMSEPQYSQSFPYDAAHQMAPCMYSTSSDRLPNFRSDMRTTHRDFGDELTADGCETDGESKDGNPPYAKLIYQALMDAPEHKLVLRDIYAWIAQNTDKAKNPMNKGWQNSVRHNLSMNGSFKKVDLVDPNNKSKKGYIWVLEPSAVGHGIQSTTRYRLKPGKKNDHTDGVDLKRQRAGKRRGKAARRSGRNRSLTRLNDPRFPHYPQSAGRDLALNFPAESGNQPSPSMDLNSPANLPYYCLPTPPLSTQSPLPENSSYDYGNNLGCPETQPPDFMLNDAFELERETRFPSNPRSSRFEDQLFGNGLTCLP</sequence>
<feature type="domain" description="Fork-head" evidence="8">
    <location>
        <begin position="214"/>
        <end position="307"/>
    </location>
</feature>
<feature type="region of interest" description="Disordered" evidence="7">
    <location>
        <begin position="298"/>
        <end position="356"/>
    </location>
</feature>
<evidence type="ECO:0000256" key="4">
    <source>
        <dbReference type="ARBA" id="ARBA00023163"/>
    </source>
</evidence>
<dbReference type="GO" id="GO:0005634">
    <property type="term" value="C:nucleus"/>
    <property type="evidence" value="ECO:0007669"/>
    <property type="project" value="UniProtKB-SubCell"/>
</dbReference>
<keyword evidence="4" id="KW-0804">Transcription</keyword>
<evidence type="ECO:0000259" key="8">
    <source>
        <dbReference type="PROSITE" id="PS50039"/>
    </source>
</evidence>
<name>A0AAE0DL38_9LECA</name>
<dbReference type="PANTHER" id="PTHR45881">
    <property type="entry name" value="CHECKPOINT SUPPRESSOR 1-LIKE, ISOFORM A-RELATED"/>
    <property type="match status" value="1"/>
</dbReference>
<evidence type="ECO:0000256" key="3">
    <source>
        <dbReference type="ARBA" id="ARBA00023125"/>
    </source>
</evidence>
<dbReference type="GO" id="GO:0000981">
    <property type="term" value="F:DNA-binding transcription factor activity, RNA polymerase II-specific"/>
    <property type="evidence" value="ECO:0007669"/>
    <property type="project" value="TreeGrafter"/>
</dbReference>
<evidence type="ECO:0000256" key="5">
    <source>
        <dbReference type="ARBA" id="ARBA00023242"/>
    </source>
</evidence>
<dbReference type="Proteomes" id="UP001276659">
    <property type="component" value="Unassembled WGS sequence"/>
</dbReference>
<evidence type="ECO:0000256" key="2">
    <source>
        <dbReference type="ARBA" id="ARBA00023015"/>
    </source>
</evidence>
<gene>
    <name evidence="9" type="ORF">OEA41_007028</name>
</gene>
<dbReference type="SMART" id="SM00339">
    <property type="entry name" value="FH"/>
    <property type="match status" value="1"/>
</dbReference>
<feature type="DNA-binding region" description="Fork-head" evidence="6">
    <location>
        <begin position="214"/>
        <end position="307"/>
    </location>
</feature>
<dbReference type="PROSITE" id="PS50039">
    <property type="entry name" value="FORK_HEAD_3"/>
    <property type="match status" value="1"/>
</dbReference>
<evidence type="ECO:0000313" key="9">
    <source>
        <dbReference type="EMBL" id="KAK3173696.1"/>
    </source>
</evidence>
<reference evidence="9" key="1">
    <citation type="submission" date="2022-11" db="EMBL/GenBank/DDBJ databases">
        <title>Chromosomal genome sequence assembly and mating type (MAT) locus characterization of the leprose asexual lichenized fungus Lepraria neglecta (Nyl.) Erichsen.</title>
        <authorList>
            <person name="Allen J.L."/>
            <person name="Pfeffer B."/>
        </authorList>
    </citation>
    <scope>NUCLEOTIDE SEQUENCE</scope>
    <source>
        <strain evidence="9">Allen 5258</strain>
    </source>
</reference>
<dbReference type="InterPro" id="IPR001766">
    <property type="entry name" value="Fork_head_dom"/>
</dbReference>
<dbReference type="EMBL" id="JASNWA010000007">
    <property type="protein sequence ID" value="KAK3173696.1"/>
    <property type="molecule type" value="Genomic_DNA"/>
</dbReference>
<dbReference type="GO" id="GO:0000978">
    <property type="term" value="F:RNA polymerase II cis-regulatory region sequence-specific DNA binding"/>
    <property type="evidence" value="ECO:0007669"/>
    <property type="project" value="TreeGrafter"/>
</dbReference>
<keyword evidence="5 6" id="KW-0539">Nucleus</keyword>
<dbReference type="InterPro" id="IPR036388">
    <property type="entry name" value="WH-like_DNA-bd_sf"/>
</dbReference>
<feature type="compositionally biased region" description="Polar residues" evidence="7">
    <location>
        <begin position="1"/>
        <end position="11"/>
    </location>
</feature>
<dbReference type="InterPro" id="IPR030456">
    <property type="entry name" value="TF_fork_head_CS_2"/>
</dbReference>
<feature type="compositionally biased region" description="Basic residues" evidence="7">
    <location>
        <begin position="322"/>
        <end position="337"/>
    </location>
</feature>
<evidence type="ECO:0000256" key="6">
    <source>
        <dbReference type="PROSITE-ProRule" id="PRU00089"/>
    </source>
</evidence>
<organism evidence="9 10">
    <name type="scientific">Lepraria neglecta</name>
    <dbReference type="NCBI Taxonomy" id="209136"/>
    <lineage>
        <taxon>Eukaryota</taxon>
        <taxon>Fungi</taxon>
        <taxon>Dikarya</taxon>
        <taxon>Ascomycota</taxon>
        <taxon>Pezizomycotina</taxon>
        <taxon>Lecanoromycetes</taxon>
        <taxon>OSLEUM clade</taxon>
        <taxon>Lecanoromycetidae</taxon>
        <taxon>Lecanorales</taxon>
        <taxon>Lecanorineae</taxon>
        <taxon>Stereocaulaceae</taxon>
        <taxon>Lepraria</taxon>
    </lineage>
</organism>
<protein>
    <recommendedName>
        <fullName evidence="8">Fork-head domain-containing protein</fullName>
    </recommendedName>
</protein>
<feature type="region of interest" description="Disordered" evidence="7">
    <location>
        <begin position="1"/>
        <end position="28"/>
    </location>
</feature>
<dbReference type="InterPro" id="IPR036390">
    <property type="entry name" value="WH_DNA-bd_sf"/>
</dbReference>
<keyword evidence="2" id="KW-0805">Transcription regulation</keyword>
<evidence type="ECO:0000256" key="1">
    <source>
        <dbReference type="ARBA" id="ARBA00004123"/>
    </source>
</evidence>
<proteinExistence type="predicted"/>
<comment type="caution">
    <text evidence="9">The sequence shown here is derived from an EMBL/GenBank/DDBJ whole genome shotgun (WGS) entry which is preliminary data.</text>
</comment>
<dbReference type="Pfam" id="PF00250">
    <property type="entry name" value="Forkhead"/>
    <property type="match status" value="1"/>
</dbReference>
<keyword evidence="10" id="KW-1185">Reference proteome</keyword>
<feature type="compositionally biased region" description="Basic and acidic residues" evidence="7">
    <location>
        <begin position="309"/>
        <end position="321"/>
    </location>
</feature>
<dbReference type="PANTHER" id="PTHR45881:SF5">
    <property type="entry name" value="FORK-HEAD DOMAIN-CONTAINING PROTEIN"/>
    <property type="match status" value="1"/>
</dbReference>
<accession>A0AAE0DL38</accession>
<evidence type="ECO:0000256" key="7">
    <source>
        <dbReference type="SAM" id="MobiDB-lite"/>
    </source>
</evidence>
<dbReference type="PROSITE" id="PS00658">
    <property type="entry name" value="FORK_HEAD_2"/>
    <property type="match status" value="1"/>
</dbReference>
<comment type="subcellular location">
    <subcellularLocation>
        <location evidence="1 6">Nucleus</location>
    </subcellularLocation>
</comment>
<keyword evidence="3 6" id="KW-0238">DNA-binding</keyword>
<dbReference type="AlphaFoldDB" id="A0AAE0DL38"/>